<keyword evidence="5" id="KW-0653">Protein transport</keyword>
<name>A0ABD0YX69_9HEMI</name>
<dbReference type="GO" id="GO:0010008">
    <property type="term" value="C:endosome membrane"/>
    <property type="evidence" value="ECO:0007669"/>
    <property type="project" value="UniProtKB-SubCell"/>
</dbReference>
<comment type="similarity">
    <text evidence="2">Belongs to the SNF7 family.</text>
</comment>
<proteinExistence type="inferred from homology"/>
<keyword evidence="3" id="KW-0813">Transport</keyword>
<gene>
    <name evidence="8" type="ORF">AAG570_000474</name>
</gene>
<evidence type="ECO:0000256" key="6">
    <source>
        <dbReference type="ARBA" id="ARBA00023136"/>
    </source>
</evidence>
<dbReference type="Proteomes" id="UP001558652">
    <property type="component" value="Unassembled WGS sequence"/>
</dbReference>
<organism evidence="8 9">
    <name type="scientific">Ranatra chinensis</name>
    <dbReference type="NCBI Taxonomy" id="642074"/>
    <lineage>
        <taxon>Eukaryota</taxon>
        <taxon>Metazoa</taxon>
        <taxon>Ecdysozoa</taxon>
        <taxon>Arthropoda</taxon>
        <taxon>Hexapoda</taxon>
        <taxon>Insecta</taxon>
        <taxon>Pterygota</taxon>
        <taxon>Neoptera</taxon>
        <taxon>Paraneoptera</taxon>
        <taxon>Hemiptera</taxon>
        <taxon>Heteroptera</taxon>
        <taxon>Panheteroptera</taxon>
        <taxon>Nepomorpha</taxon>
        <taxon>Nepidae</taxon>
        <taxon>Ranatrinae</taxon>
        <taxon>Ranatra</taxon>
    </lineage>
</organism>
<evidence type="ECO:0008006" key="10">
    <source>
        <dbReference type="Google" id="ProtNLM"/>
    </source>
</evidence>
<dbReference type="Pfam" id="PF03357">
    <property type="entry name" value="Snf7"/>
    <property type="match status" value="1"/>
</dbReference>
<keyword evidence="6" id="KW-0472">Membrane</keyword>
<protein>
    <recommendedName>
        <fullName evidence="10">Charged multivesicular body protein 6</fullName>
    </recommendedName>
</protein>
<evidence type="ECO:0000313" key="9">
    <source>
        <dbReference type="Proteomes" id="UP001558652"/>
    </source>
</evidence>
<dbReference type="GO" id="GO:0015031">
    <property type="term" value="P:protein transport"/>
    <property type="evidence" value="ECO:0007669"/>
    <property type="project" value="UniProtKB-KW"/>
</dbReference>
<comment type="caution">
    <text evidence="8">The sequence shown here is derived from an EMBL/GenBank/DDBJ whole genome shotgun (WGS) entry which is preliminary data.</text>
</comment>
<evidence type="ECO:0000256" key="1">
    <source>
        <dbReference type="ARBA" id="ARBA00004608"/>
    </source>
</evidence>
<evidence type="ECO:0000313" key="8">
    <source>
        <dbReference type="EMBL" id="KAL1140544.1"/>
    </source>
</evidence>
<reference evidence="8 9" key="1">
    <citation type="submission" date="2024-07" db="EMBL/GenBank/DDBJ databases">
        <title>Chromosome-level genome assembly of the water stick insect Ranatra chinensis (Heteroptera: Nepidae).</title>
        <authorList>
            <person name="Liu X."/>
        </authorList>
    </citation>
    <scope>NUCLEOTIDE SEQUENCE [LARGE SCALE GENOMIC DNA]</scope>
    <source>
        <strain evidence="8">Cailab_2021Rc</strain>
        <tissue evidence="8">Muscle</tissue>
    </source>
</reference>
<dbReference type="AlphaFoldDB" id="A0ABD0YX69"/>
<dbReference type="Gene3D" id="6.10.140.1230">
    <property type="match status" value="1"/>
</dbReference>
<comment type="subcellular location">
    <subcellularLocation>
        <location evidence="1">Endosome membrane</location>
    </subcellularLocation>
</comment>
<evidence type="ECO:0000256" key="2">
    <source>
        <dbReference type="ARBA" id="ARBA00006190"/>
    </source>
</evidence>
<keyword evidence="7" id="KW-0175">Coiled coil</keyword>
<dbReference type="InterPro" id="IPR005024">
    <property type="entry name" value="Snf7_fam"/>
</dbReference>
<dbReference type="EMBL" id="JBFDAA010000001">
    <property type="protein sequence ID" value="KAL1140544.1"/>
    <property type="molecule type" value="Genomic_DNA"/>
</dbReference>
<evidence type="ECO:0000256" key="3">
    <source>
        <dbReference type="ARBA" id="ARBA00022448"/>
    </source>
</evidence>
<sequence length="197" mass="22879">MGNLFGKKKSRVTDHDKAVLQVKQQRDKLKQYQLRIEKKLETERLIAKKLLKNGQKERAKLLLKKKKYQEQLLKQTDGQLENLEKLIQDLEYSQIEVQVVNGLKVGNEALKKMNDILNIDEIERIMMETQEGFEKQKEISEMISGGLTAEDEEDVENEYEELMKLDEGETIVLPDVPIGEPEGRGNNIILDRKMINN</sequence>
<keyword evidence="9" id="KW-1185">Reference proteome</keyword>
<keyword evidence="4" id="KW-0967">Endosome</keyword>
<feature type="coiled-coil region" evidence="7">
    <location>
        <begin position="15"/>
        <end position="93"/>
    </location>
</feature>
<dbReference type="PANTHER" id="PTHR22761">
    <property type="entry name" value="CHARGED MULTIVESICULAR BODY PROTEIN"/>
    <property type="match status" value="1"/>
</dbReference>
<accession>A0ABD0YX69</accession>
<dbReference type="PANTHER" id="PTHR22761:SF5">
    <property type="entry name" value="CHARGED MULTIVESICULAR BODY PROTEIN 6"/>
    <property type="match status" value="1"/>
</dbReference>
<evidence type="ECO:0000256" key="5">
    <source>
        <dbReference type="ARBA" id="ARBA00022927"/>
    </source>
</evidence>
<evidence type="ECO:0000256" key="4">
    <source>
        <dbReference type="ARBA" id="ARBA00022753"/>
    </source>
</evidence>
<evidence type="ECO:0000256" key="7">
    <source>
        <dbReference type="SAM" id="Coils"/>
    </source>
</evidence>